<proteinExistence type="predicted"/>
<evidence type="ECO:0000313" key="2">
    <source>
        <dbReference type="Proteomes" id="UP000199706"/>
    </source>
</evidence>
<dbReference type="PANTHER" id="PTHR43861">
    <property type="entry name" value="TRANS-ACONITATE 2-METHYLTRANSFERASE-RELATED"/>
    <property type="match status" value="1"/>
</dbReference>
<dbReference type="InterPro" id="IPR029063">
    <property type="entry name" value="SAM-dependent_MTases_sf"/>
</dbReference>
<dbReference type="EMBL" id="FNCJ01000007">
    <property type="protein sequence ID" value="SDH08981.1"/>
    <property type="molecule type" value="Genomic_DNA"/>
</dbReference>
<dbReference type="GO" id="GO:0008168">
    <property type="term" value="F:methyltransferase activity"/>
    <property type="evidence" value="ECO:0007669"/>
    <property type="project" value="UniProtKB-KW"/>
</dbReference>
<dbReference type="GO" id="GO:0032259">
    <property type="term" value="P:methylation"/>
    <property type="evidence" value="ECO:0007669"/>
    <property type="project" value="UniProtKB-KW"/>
</dbReference>
<dbReference type="Gene3D" id="3.40.50.150">
    <property type="entry name" value="Vaccinia Virus protein VP39"/>
    <property type="match status" value="1"/>
</dbReference>
<protein>
    <submittedName>
        <fullName evidence="1">Methyltransferase domain-containing protein</fullName>
    </submittedName>
</protein>
<accession>A0A1G7ZJL5</accession>
<dbReference type="AlphaFoldDB" id="A0A1G7ZJL5"/>
<reference evidence="1 2" key="1">
    <citation type="submission" date="2016-10" db="EMBL/GenBank/DDBJ databases">
        <authorList>
            <person name="de Groot N.N."/>
        </authorList>
    </citation>
    <scope>NUCLEOTIDE SEQUENCE [LARGE SCALE GENOMIC DNA]</scope>
    <source>
        <strain evidence="1 2">LMG 2247</strain>
    </source>
</reference>
<evidence type="ECO:0000313" key="1">
    <source>
        <dbReference type="EMBL" id="SDH08981.1"/>
    </source>
</evidence>
<gene>
    <name evidence="1" type="ORF">SAMN05216466_10761</name>
</gene>
<sequence>MSTTAVIEESWPESDLEAVAACPYCGSSQRELAYADAQDWAFYCAPGKWAYWNCSECQSLYLDPRPTPQSIGRAYGNYYTHGVSGLRGLAQNFKSALRNECYKHWHGIRLSPRLHLPGFAAPLISPLKGKFFIPFGLLELAQIQPGKLLDIGCGSGDFLLQAKQMGWQTLGIDLDSKACEIAQSKGLRVINGGFEQVGNLDDKFDCLFCSHILEHTYDPIHLLNLMKSVLNPNGTILLSLPNSQSAFRHYFGKEWRGLEAPRHIAIPSAAGLKEKLEQLGFHVHAGLHHTIFCATESFKIRRRSEVLSEEDKQKAQQLSEQVPLDNYETADFIHFTCSLRADTPLA</sequence>
<dbReference type="RefSeq" id="WP_090685728.1">
    <property type="nucleotide sequence ID" value="NZ_FNCJ01000007.1"/>
</dbReference>
<keyword evidence="1" id="KW-0489">Methyltransferase</keyword>
<dbReference type="OrthoDB" id="9791837at2"/>
<dbReference type="Proteomes" id="UP000199706">
    <property type="component" value="Unassembled WGS sequence"/>
</dbReference>
<keyword evidence="1" id="KW-0808">Transferase</keyword>
<dbReference type="CDD" id="cd02440">
    <property type="entry name" value="AdoMet_MTases"/>
    <property type="match status" value="1"/>
</dbReference>
<name>A0A1G7ZJL5_9BURK</name>
<dbReference type="Pfam" id="PF13489">
    <property type="entry name" value="Methyltransf_23"/>
    <property type="match status" value="1"/>
</dbReference>
<organism evidence="1 2">
    <name type="scientific">Paraburkholderia phenazinium</name>
    <dbReference type="NCBI Taxonomy" id="60549"/>
    <lineage>
        <taxon>Bacteria</taxon>
        <taxon>Pseudomonadati</taxon>
        <taxon>Pseudomonadota</taxon>
        <taxon>Betaproteobacteria</taxon>
        <taxon>Burkholderiales</taxon>
        <taxon>Burkholderiaceae</taxon>
        <taxon>Paraburkholderia</taxon>
    </lineage>
</organism>
<dbReference type="SUPFAM" id="SSF53335">
    <property type="entry name" value="S-adenosyl-L-methionine-dependent methyltransferases"/>
    <property type="match status" value="1"/>
</dbReference>